<dbReference type="eggNOG" id="KOG0922">
    <property type="taxonomic scope" value="Eukaryota"/>
</dbReference>
<keyword evidence="2" id="KW-0507">mRNA processing</keyword>
<dbReference type="GO" id="GO:0016787">
    <property type="term" value="F:hydrolase activity"/>
    <property type="evidence" value="ECO:0007669"/>
    <property type="project" value="UniProtKB-KW"/>
</dbReference>
<keyword evidence="3" id="KW-0547">Nucleotide-binding</keyword>
<dbReference type="InterPro" id="IPR003593">
    <property type="entry name" value="AAA+_ATPase"/>
</dbReference>
<gene>
    <name evidence="10" type="ORF">COCSUDRAFT_13147</name>
</gene>
<dbReference type="EC" id="3.6.4.13" evidence="1"/>
<dbReference type="KEGG" id="csl:COCSUDRAFT_13147"/>
<dbReference type="GO" id="GO:0003723">
    <property type="term" value="F:RNA binding"/>
    <property type="evidence" value="ECO:0007669"/>
    <property type="project" value="TreeGrafter"/>
</dbReference>
<dbReference type="Gene3D" id="3.40.50.300">
    <property type="entry name" value="P-loop containing nucleotide triphosphate hydrolases"/>
    <property type="match status" value="2"/>
</dbReference>
<dbReference type="AlphaFoldDB" id="I0Z5N4"/>
<dbReference type="PANTHER" id="PTHR18934">
    <property type="entry name" value="ATP-DEPENDENT RNA HELICASE"/>
    <property type="match status" value="1"/>
</dbReference>
<dbReference type="Proteomes" id="UP000007264">
    <property type="component" value="Unassembled WGS sequence"/>
</dbReference>
<dbReference type="FunFam" id="3.40.50.300:FF:000145">
    <property type="entry name" value="probable ATP-dependent RNA helicase DHX40"/>
    <property type="match status" value="1"/>
</dbReference>
<feature type="domain" description="Helicase ATP-binding" evidence="8">
    <location>
        <begin position="16"/>
        <end position="180"/>
    </location>
</feature>
<organism evidence="10 11">
    <name type="scientific">Coccomyxa subellipsoidea (strain C-169)</name>
    <name type="common">Green microalga</name>
    <dbReference type="NCBI Taxonomy" id="574566"/>
    <lineage>
        <taxon>Eukaryota</taxon>
        <taxon>Viridiplantae</taxon>
        <taxon>Chlorophyta</taxon>
        <taxon>core chlorophytes</taxon>
        <taxon>Trebouxiophyceae</taxon>
        <taxon>Trebouxiophyceae incertae sedis</taxon>
        <taxon>Coccomyxaceae</taxon>
        <taxon>Coccomyxa</taxon>
        <taxon>Coccomyxa subellipsoidea</taxon>
    </lineage>
</organism>
<dbReference type="GO" id="GO:0003724">
    <property type="term" value="F:RNA helicase activity"/>
    <property type="evidence" value="ECO:0007669"/>
    <property type="project" value="UniProtKB-EC"/>
</dbReference>
<evidence type="ECO:0000259" key="8">
    <source>
        <dbReference type="PROSITE" id="PS51192"/>
    </source>
</evidence>
<dbReference type="InterPro" id="IPR048333">
    <property type="entry name" value="HA2_WH"/>
</dbReference>
<keyword evidence="4" id="KW-0378">Hydrolase</keyword>
<dbReference type="RefSeq" id="XP_005650497.1">
    <property type="nucleotide sequence ID" value="XM_005650440.1"/>
</dbReference>
<dbReference type="Pfam" id="PF21010">
    <property type="entry name" value="HA2_C"/>
    <property type="match status" value="1"/>
</dbReference>
<dbReference type="PROSITE" id="PS00690">
    <property type="entry name" value="DEAH_ATP_HELICASE"/>
    <property type="match status" value="1"/>
</dbReference>
<evidence type="ECO:0000313" key="10">
    <source>
        <dbReference type="EMBL" id="EIE25953.1"/>
    </source>
</evidence>
<dbReference type="Pfam" id="PF00271">
    <property type="entry name" value="Helicase_C"/>
    <property type="match status" value="1"/>
</dbReference>
<dbReference type="GO" id="GO:0005524">
    <property type="term" value="F:ATP binding"/>
    <property type="evidence" value="ECO:0007669"/>
    <property type="project" value="UniProtKB-KW"/>
</dbReference>
<dbReference type="EMBL" id="AGSI01000003">
    <property type="protein sequence ID" value="EIE25953.1"/>
    <property type="molecule type" value="Genomic_DNA"/>
</dbReference>
<dbReference type="PANTHER" id="PTHR18934:SF234">
    <property type="entry name" value="PRE-MRNA-SPLICING FACTOR ATP-DEPENDENT RNA HELICASE DEAH4-RELATED"/>
    <property type="match status" value="1"/>
</dbReference>
<dbReference type="SMART" id="SM00847">
    <property type="entry name" value="HA2"/>
    <property type="match status" value="1"/>
</dbReference>
<evidence type="ECO:0000256" key="2">
    <source>
        <dbReference type="ARBA" id="ARBA00022664"/>
    </source>
</evidence>
<evidence type="ECO:0000256" key="6">
    <source>
        <dbReference type="ARBA" id="ARBA00022840"/>
    </source>
</evidence>
<accession>I0Z5N4</accession>
<dbReference type="InterPro" id="IPR002464">
    <property type="entry name" value="DNA/RNA_helicase_DEAH_CS"/>
</dbReference>
<evidence type="ECO:0000256" key="4">
    <source>
        <dbReference type="ARBA" id="ARBA00022801"/>
    </source>
</evidence>
<dbReference type="STRING" id="574566.I0Z5N4"/>
<dbReference type="Pfam" id="PF04408">
    <property type="entry name" value="WHD_HA2"/>
    <property type="match status" value="1"/>
</dbReference>
<dbReference type="InterPro" id="IPR011709">
    <property type="entry name" value="DEAD-box_helicase_OB_fold"/>
</dbReference>
<feature type="domain" description="Helicase C-terminal" evidence="9">
    <location>
        <begin position="203"/>
        <end position="387"/>
    </location>
</feature>
<keyword evidence="6" id="KW-0067">ATP-binding</keyword>
<dbReference type="SMART" id="SM00490">
    <property type="entry name" value="HELICc"/>
    <property type="match status" value="1"/>
</dbReference>
<dbReference type="InterPro" id="IPR011545">
    <property type="entry name" value="DEAD/DEAH_box_helicase_dom"/>
</dbReference>
<evidence type="ECO:0000256" key="5">
    <source>
        <dbReference type="ARBA" id="ARBA00022806"/>
    </source>
</evidence>
<keyword evidence="11" id="KW-1185">Reference proteome</keyword>
<comment type="caution">
    <text evidence="10">The sequence shown here is derived from an EMBL/GenBank/DDBJ whole genome shotgun (WGS) entry which is preliminary data.</text>
</comment>
<dbReference type="PROSITE" id="PS51194">
    <property type="entry name" value="HELICASE_CTER"/>
    <property type="match status" value="1"/>
</dbReference>
<dbReference type="InterPro" id="IPR027417">
    <property type="entry name" value="P-loop_NTPase"/>
</dbReference>
<protein>
    <recommendedName>
        <fullName evidence="1">RNA helicase</fullName>
        <ecNumber evidence="1">3.6.4.13</ecNumber>
    </recommendedName>
</protein>
<dbReference type="SMART" id="SM00487">
    <property type="entry name" value="DEXDc"/>
    <property type="match status" value="1"/>
</dbReference>
<dbReference type="InterPro" id="IPR007502">
    <property type="entry name" value="Helicase-assoc_dom"/>
</dbReference>
<sequence length="701" mass="77599">MTAKELPIWPFRQTILDTVFKHPITVIIGETGSGKTTQIAQMLDKAYCAREGCIGVTQPRRVAALTVARRVAEEMRCEVGQEVGYRVRFEERTSRRTRIVYLTDGTLLREMLDDPELSAYSVIVLDEAHERSLNTDVLFGVLKSLVKTRQKPLKLILTSATLDSAKFSAYFDGCPVLNIPGRQYEVQIVHSQGNHENDYLAAAVDTALDIHLHQPPGDILVFLTGQAEIDKAVKQLSEAIAELPEDSCPDLLILPLYAAMPLELQARVFAPPPDGCRRLIMATNIAETSITVDGVVYVVDPGMVKQKSYTPATGMESLHVVPISRVQATQRAGRAGRVCNGKCYRLYTAQFFEREMSETTVPEIQRTNMLTAVLYLKSLPLDIDVLAFDYLDSPGSEALEDALRQLLILDALDRDGHITELGRRMAALPLEPSLARSLLAAADHDCLPETLTAAAMLSAETIFLGNRQGELSEQGRAALAELMKEGLGDHILMLRIFQAWERNSFSSKWCKDMGLDVRGMHFAREVRKQLADLGSCKSQARGGLCLAGVDALRRALLVGFANRLARRMPRHNGYKTLNERATLAQLHPATARIAADEDGLMPEFVIYYALFATAKVFLSKVCPMDSEWVEDILPKLRNIDVERLSGGMTTKKAAKRAAVVGDLSEKQVVKNVPVANARKNDLAAVDAARQRYLARKSDKKK</sequence>
<dbReference type="SMART" id="SM00382">
    <property type="entry name" value="AAA"/>
    <property type="match status" value="1"/>
</dbReference>
<dbReference type="Pfam" id="PF00270">
    <property type="entry name" value="DEAD"/>
    <property type="match status" value="1"/>
</dbReference>
<evidence type="ECO:0000259" key="9">
    <source>
        <dbReference type="PROSITE" id="PS51194"/>
    </source>
</evidence>
<dbReference type="FunFam" id="3.40.50.300:FF:000615">
    <property type="entry name" value="pre-mRNA-splicing factor ATP-dependent RNA helicase DEAH7"/>
    <property type="match status" value="1"/>
</dbReference>
<evidence type="ECO:0000313" key="11">
    <source>
        <dbReference type="Proteomes" id="UP000007264"/>
    </source>
</evidence>
<comment type="catalytic activity">
    <reaction evidence="7">
        <text>ATP + H2O = ADP + phosphate + H(+)</text>
        <dbReference type="Rhea" id="RHEA:13065"/>
        <dbReference type="ChEBI" id="CHEBI:15377"/>
        <dbReference type="ChEBI" id="CHEBI:15378"/>
        <dbReference type="ChEBI" id="CHEBI:30616"/>
        <dbReference type="ChEBI" id="CHEBI:43474"/>
        <dbReference type="ChEBI" id="CHEBI:456216"/>
        <dbReference type="EC" id="3.6.4.13"/>
    </reaction>
</comment>
<dbReference type="InterPro" id="IPR001650">
    <property type="entry name" value="Helicase_C-like"/>
</dbReference>
<dbReference type="Pfam" id="PF07717">
    <property type="entry name" value="OB_NTP_bind"/>
    <property type="match status" value="1"/>
</dbReference>
<dbReference type="PROSITE" id="PS51192">
    <property type="entry name" value="HELICASE_ATP_BIND_1"/>
    <property type="match status" value="1"/>
</dbReference>
<dbReference type="InterPro" id="IPR014001">
    <property type="entry name" value="Helicase_ATP-bd"/>
</dbReference>
<evidence type="ECO:0000256" key="1">
    <source>
        <dbReference type="ARBA" id="ARBA00012552"/>
    </source>
</evidence>
<keyword evidence="5 10" id="KW-0347">Helicase</keyword>
<dbReference type="SUPFAM" id="SSF52540">
    <property type="entry name" value="P-loop containing nucleoside triphosphate hydrolases"/>
    <property type="match status" value="1"/>
</dbReference>
<evidence type="ECO:0000256" key="3">
    <source>
        <dbReference type="ARBA" id="ARBA00022741"/>
    </source>
</evidence>
<dbReference type="CDD" id="cd18791">
    <property type="entry name" value="SF2_C_RHA"/>
    <property type="match status" value="1"/>
</dbReference>
<dbReference type="OrthoDB" id="10253254at2759"/>
<dbReference type="Gene3D" id="1.20.120.1080">
    <property type="match status" value="1"/>
</dbReference>
<dbReference type="GO" id="GO:0006397">
    <property type="term" value="P:mRNA processing"/>
    <property type="evidence" value="ECO:0007669"/>
    <property type="project" value="UniProtKB-KW"/>
</dbReference>
<dbReference type="GeneID" id="17043957"/>
<reference evidence="10 11" key="1">
    <citation type="journal article" date="2012" name="Genome Biol.">
        <title>The genome of the polar eukaryotic microalga coccomyxa subellipsoidea reveals traits of cold adaptation.</title>
        <authorList>
            <person name="Blanc G."/>
            <person name="Agarkova I."/>
            <person name="Grimwood J."/>
            <person name="Kuo A."/>
            <person name="Brueggeman A."/>
            <person name="Dunigan D."/>
            <person name="Gurnon J."/>
            <person name="Ladunga I."/>
            <person name="Lindquist E."/>
            <person name="Lucas S."/>
            <person name="Pangilinan J."/>
            <person name="Proschold T."/>
            <person name="Salamov A."/>
            <person name="Schmutz J."/>
            <person name="Weeks D."/>
            <person name="Yamada T."/>
            <person name="Claverie J.M."/>
            <person name="Grigoriev I."/>
            <person name="Van Etten J."/>
            <person name="Lomsadze A."/>
            <person name="Borodovsky M."/>
        </authorList>
    </citation>
    <scope>NUCLEOTIDE SEQUENCE [LARGE SCALE GENOMIC DNA]</scope>
    <source>
        <strain evidence="10 11">C-169</strain>
    </source>
</reference>
<proteinExistence type="predicted"/>
<name>I0Z5N4_COCSC</name>
<evidence type="ECO:0000256" key="7">
    <source>
        <dbReference type="ARBA" id="ARBA00047984"/>
    </source>
</evidence>